<dbReference type="Pfam" id="PF07963">
    <property type="entry name" value="N_methyl"/>
    <property type="match status" value="1"/>
</dbReference>
<comment type="similarity">
    <text evidence="1 3">Belongs to the N-Me-Phe pilin family.</text>
</comment>
<dbReference type="Proteomes" id="UP000054725">
    <property type="component" value="Unassembled WGS sequence"/>
</dbReference>
<sequence>MKQKGLTLIELMIVVAILGIFISIAIPAYQDYTVRARVAEGLQLAQTAKLAVTEFTIDNHALPSSQEATGYKSPAPTENVQSIVIGPQGVITISFTKLAGDGTFLLVPTLQTSGELTWTCNTGTLKKQYRPSSCRE</sequence>
<evidence type="ECO:0000256" key="4">
    <source>
        <dbReference type="SAM" id="Phobius"/>
    </source>
</evidence>
<reference evidence="5 6" key="1">
    <citation type="submission" date="2015-11" db="EMBL/GenBank/DDBJ databases">
        <title>Genomic analysis of 38 Legionella species identifies large and diverse effector repertoires.</title>
        <authorList>
            <person name="Burstein D."/>
            <person name="Amaro F."/>
            <person name="Zusman T."/>
            <person name="Lifshitz Z."/>
            <person name="Cohen O."/>
            <person name="Gilbert J.A."/>
            <person name="Pupko T."/>
            <person name="Shuman H.A."/>
            <person name="Segal G."/>
        </authorList>
    </citation>
    <scope>NUCLEOTIDE SEQUENCE [LARGE SCALE GENOMIC DNA]</scope>
    <source>
        <strain evidence="5 6">ATCC 49506</strain>
    </source>
</reference>
<keyword evidence="4" id="KW-0812">Transmembrane</keyword>
<keyword evidence="6" id="KW-1185">Reference proteome</keyword>
<feature type="transmembrane region" description="Helical" evidence="4">
    <location>
        <begin position="7"/>
        <end position="29"/>
    </location>
</feature>
<dbReference type="GO" id="GO:0043107">
    <property type="term" value="P:type IV pilus-dependent motility"/>
    <property type="evidence" value="ECO:0007669"/>
    <property type="project" value="TreeGrafter"/>
</dbReference>
<dbReference type="InterPro" id="IPR045584">
    <property type="entry name" value="Pilin-like"/>
</dbReference>
<dbReference type="InterPro" id="IPR012902">
    <property type="entry name" value="N_methyl_site"/>
</dbReference>
<evidence type="ECO:0000256" key="3">
    <source>
        <dbReference type="RuleBase" id="RU000389"/>
    </source>
</evidence>
<dbReference type="AlphaFoldDB" id="A0A0W0WKL8"/>
<dbReference type="InterPro" id="IPR001082">
    <property type="entry name" value="Pilin"/>
</dbReference>
<evidence type="ECO:0000256" key="2">
    <source>
        <dbReference type="ARBA" id="ARBA00022481"/>
    </source>
</evidence>
<evidence type="ECO:0000313" key="6">
    <source>
        <dbReference type="Proteomes" id="UP000054725"/>
    </source>
</evidence>
<dbReference type="EMBL" id="LNYO01000024">
    <property type="protein sequence ID" value="KTD32876.1"/>
    <property type="molecule type" value="Genomic_DNA"/>
</dbReference>
<name>A0A0W0WKL8_9GAMM</name>
<keyword evidence="3" id="KW-0281">Fimbrium</keyword>
<accession>A0A0W0WKL8</accession>
<evidence type="ECO:0000313" key="5">
    <source>
        <dbReference type="EMBL" id="KTD32876.1"/>
    </source>
</evidence>
<organism evidence="5 6">
    <name type="scientific">Legionella nautarum</name>
    <dbReference type="NCBI Taxonomy" id="45070"/>
    <lineage>
        <taxon>Bacteria</taxon>
        <taxon>Pseudomonadati</taxon>
        <taxon>Pseudomonadota</taxon>
        <taxon>Gammaproteobacteria</taxon>
        <taxon>Legionellales</taxon>
        <taxon>Legionellaceae</taxon>
        <taxon>Legionella</taxon>
    </lineage>
</organism>
<dbReference type="STRING" id="45070.Lnau_2524"/>
<dbReference type="SUPFAM" id="SSF54523">
    <property type="entry name" value="Pili subunits"/>
    <property type="match status" value="1"/>
</dbReference>
<dbReference type="NCBIfam" id="TIGR02532">
    <property type="entry name" value="IV_pilin_GFxxxE"/>
    <property type="match status" value="1"/>
</dbReference>
<comment type="caution">
    <text evidence="5">The sequence shown here is derived from an EMBL/GenBank/DDBJ whole genome shotgun (WGS) entry which is preliminary data.</text>
</comment>
<dbReference type="Pfam" id="PF00114">
    <property type="entry name" value="Pilin"/>
    <property type="match status" value="1"/>
</dbReference>
<keyword evidence="2" id="KW-0488">Methylation</keyword>
<dbReference type="OrthoDB" id="115249at2"/>
<dbReference type="Gene3D" id="3.30.700.10">
    <property type="entry name" value="Glycoprotein, Type 4 Pilin"/>
    <property type="match status" value="1"/>
</dbReference>
<keyword evidence="4" id="KW-0472">Membrane</keyword>
<dbReference type="PROSITE" id="PS00409">
    <property type="entry name" value="PROKAR_NTER_METHYL"/>
    <property type="match status" value="1"/>
</dbReference>
<gene>
    <name evidence="5" type="ORF">Lnau_2524</name>
</gene>
<protein>
    <submittedName>
        <fullName evidence="5">Fimbrial protein, type IV pilin, PilE</fullName>
    </submittedName>
</protein>
<dbReference type="PATRIC" id="fig|45070.6.peg.2661"/>
<proteinExistence type="inferred from homology"/>
<dbReference type="PANTHER" id="PTHR30093:SF34">
    <property type="entry name" value="PREPILIN PEPTIDASE-DEPENDENT PROTEIN D"/>
    <property type="match status" value="1"/>
</dbReference>
<evidence type="ECO:0000256" key="1">
    <source>
        <dbReference type="ARBA" id="ARBA00005233"/>
    </source>
</evidence>
<dbReference type="RefSeq" id="WP_058505514.1">
    <property type="nucleotide sequence ID" value="NZ_CAAAIF010000004.1"/>
</dbReference>
<dbReference type="PANTHER" id="PTHR30093">
    <property type="entry name" value="GENERAL SECRETION PATHWAY PROTEIN G"/>
    <property type="match status" value="1"/>
</dbReference>
<dbReference type="GO" id="GO:0007155">
    <property type="term" value="P:cell adhesion"/>
    <property type="evidence" value="ECO:0007669"/>
    <property type="project" value="InterPro"/>
</dbReference>
<dbReference type="GO" id="GO:0044096">
    <property type="term" value="C:type IV pilus"/>
    <property type="evidence" value="ECO:0007669"/>
    <property type="project" value="TreeGrafter"/>
</dbReference>
<keyword evidence="4" id="KW-1133">Transmembrane helix</keyword>